<comment type="similarity">
    <text evidence="2">Belongs to the ABC transporter superfamily.</text>
</comment>
<evidence type="ECO:0000256" key="6">
    <source>
        <dbReference type="ARBA" id="ARBA00022741"/>
    </source>
</evidence>
<keyword evidence="4" id="KW-1003">Cell membrane</keyword>
<dbReference type="InterPro" id="IPR017871">
    <property type="entry name" value="ABC_transporter-like_CS"/>
</dbReference>
<comment type="subcellular location">
    <subcellularLocation>
        <location evidence="1">Cell inner membrane</location>
        <topology evidence="1">Peripheral membrane protein</topology>
    </subcellularLocation>
</comment>
<evidence type="ECO:0000256" key="4">
    <source>
        <dbReference type="ARBA" id="ARBA00022475"/>
    </source>
</evidence>
<evidence type="ECO:0000256" key="3">
    <source>
        <dbReference type="ARBA" id="ARBA00022448"/>
    </source>
</evidence>
<evidence type="ECO:0000259" key="10">
    <source>
        <dbReference type="PROSITE" id="PS50893"/>
    </source>
</evidence>
<dbReference type="PROSITE" id="PS50893">
    <property type="entry name" value="ABC_TRANSPORTER_2"/>
    <property type="match status" value="1"/>
</dbReference>
<gene>
    <name evidence="11" type="ORF">KDW03_06120</name>
</gene>
<keyword evidence="5" id="KW-0997">Cell inner membrane</keyword>
<dbReference type="SMART" id="SM00382">
    <property type="entry name" value="AAA"/>
    <property type="match status" value="1"/>
</dbReference>
<keyword evidence="6" id="KW-0547">Nucleotide-binding</keyword>
<protein>
    <submittedName>
        <fullName evidence="11">ABC transporter ATP-binding protein</fullName>
    </submittedName>
</protein>
<dbReference type="GO" id="GO:0015833">
    <property type="term" value="P:peptide transport"/>
    <property type="evidence" value="ECO:0007669"/>
    <property type="project" value="InterPro"/>
</dbReference>
<reference evidence="11" key="2">
    <citation type="submission" date="2022-06" db="EMBL/GenBank/DDBJ databases">
        <title>Thermospira aquatica gen. nov., sp. nov.</title>
        <authorList>
            <person name="Ben Ali Gam Z."/>
            <person name="Labat M."/>
        </authorList>
    </citation>
    <scope>NUCLEOTIDE SEQUENCE</scope>
    <source>
        <strain evidence="11">F1F22</strain>
    </source>
</reference>
<dbReference type="KEGG" id="taqu:KDW03_06120"/>
<feature type="domain" description="ABC transporter" evidence="10">
    <location>
        <begin position="7"/>
        <end position="258"/>
    </location>
</feature>
<dbReference type="InterPro" id="IPR050388">
    <property type="entry name" value="ABC_Ni/Peptide_Import"/>
</dbReference>
<dbReference type="GO" id="GO:0016887">
    <property type="term" value="F:ATP hydrolysis activity"/>
    <property type="evidence" value="ECO:0007669"/>
    <property type="project" value="InterPro"/>
</dbReference>
<dbReference type="PROSITE" id="PS00211">
    <property type="entry name" value="ABC_TRANSPORTER_1"/>
    <property type="match status" value="1"/>
</dbReference>
<dbReference type="PANTHER" id="PTHR43297:SF14">
    <property type="entry name" value="ATPASE AAA-TYPE CORE DOMAIN-CONTAINING PROTEIN"/>
    <property type="match status" value="1"/>
</dbReference>
<dbReference type="NCBIfam" id="TIGR01727">
    <property type="entry name" value="oligo_HPY"/>
    <property type="match status" value="1"/>
</dbReference>
<dbReference type="FunFam" id="3.40.50.300:FF:000016">
    <property type="entry name" value="Oligopeptide ABC transporter ATP-binding component"/>
    <property type="match status" value="1"/>
</dbReference>
<dbReference type="Pfam" id="PF00005">
    <property type="entry name" value="ABC_tran"/>
    <property type="match status" value="1"/>
</dbReference>
<dbReference type="EMBL" id="CP073355">
    <property type="protein sequence ID" value="URA09082.1"/>
    <property type="molecule type" value="Genomic_DNA"/>
</dbReference>
<dbReference type="Gene3D" id="3.40.50.300">
    <property type="entry name" value="P-loop containing nucleotide triphosphate hydrolases"/>
    <property type="match status" value="1"/>
</dbReference>
<sequence length="323" mass="36422">MSGTNLLEVRNLKTIFQTEDGPINAVNGISYALKYHESVGVVGESGSGKSVSHLSMLRLIPNPPGKIVGGEVFFENTDLLKLSKEEIRSIRGRDVSFIFQDPMTSLNPFLKIETQMIEGLMLHRKLSRKEAYERAVELFKRVGISEPQKRLAGYPHQMSGGMRQRVMIAMALMTKPKLLIADEPTTALDVTIQAQILELINTLRKEEGMSLILITHNLGVVAGMTDRIIVMYAGYIVEENTTSELFHRPRHPYTVGLIRSIPKIHEKREGRFYSIPGSPPSLLKLPDVCPFYPRCERRQDICKQKMPPLVSEGSGRYACYFPY</sequence>
<keyword evidence="12" id="KW-1185">Reference proteome</keyword>
<dbReference type="SUPFAM" id="SSF52540">
    <property type="entry name" value="P-loop containing nucleoside triphosphate hydrolases"/>
    <property type="match status" value="1"/>
</dbReference>
<accession>A0AAX3BA05</accession>
<evidence type="ECO:0000313" key="11">
    <source>
        <dbReference type="EMBL" id="URA09082.1"/>
    </source>
</evidence>
<keyword evidence="9" id="KW-0472">Membrane</keyword>
<evidence type="ECO:0000256" key="8">
    <source>
        <dbReference type="ARBA" id="ARBA00022967"/>
    </source>
</evidence>
<dbReference type="Proteomes" id="UP001056539">
    <property type="component" value="Chromosome"/>
</dbReference>
<dbReference type="PANTHER" id="PTHR43297">
    <property type="entry name" value="OLIGOPEPTIDE TRANSPORT ATP-BINDING PROTEIN APPD"/>
    <property type="match status" value="1"/>
</dbReference>
<keyword evidence="8" id="KW-1278">Translocase</keyword>
<dbReference type="InterPro" id="IPR013563">
    <property type="entry name" value="Oligopep_ABC_C"/>
</dbReference>
<evidence type="ECO:0000256" key="1">
    <source>
        <dbReference type="ARBA" id="ARBA00004417"/>
    </source>
</evidence>
<evidence type="ECO:0000256" key="5">
    <source>
        <dbReference type="ARBA" id="ARBA00022519"/>
    </source>
</evidence>
<dbReference type="Pfam" id="PF08352">
    <property type="entry name" value="oligo_HPY"/>
    <property type="match status" value="1"/>
</dbReference>
<evidence type="ECO:0000256" key="9">
    <source>
        <dbReference type="ARBA" id="ARBA00023136"/>
    </source>
</evidence>
<dbReference type="GO" id="GO:0005886">
    <property type="term" value="C:plasma membrane"/>
    <property type="evidence" value="ECO:0007669"/>
    <property type="project" value="UniProtKB-SubCell"/>
</dbReference>
<keyword evidence="7 11" id="KW-0067">ATP-binding</keyword>
<keyword evidence="3" id="KW-0813">Transport</keyword>
<dbReference type="RefSeq" id="WP_271434208.1">
    <property type="nucleotide sequence ID" value="NZ_CP073355.1"/>
</dbReference>
<dbReference type="AlphaFoldDB" id="A0AAX3BA05"/>
<reference evidence="11" key="1">
    <citation type="submission" date="2021-04" db="EMBL/GenBank/DDBJ databases">
        <authorList>
            <person name="Postec A."/>
        </authorList>
    </citation>
    <scope>NUCLEOTIDE SEQUENCE</scope>
    <source>
        <strain evidence="11">F1F22</strain>
    </source>
</reference>
<evidence type="ECO:0000313" key="12">
    <source>
        <dbReference type="Proteomes" id="UP001056539"/>
    </source>
</evidence>
<dbReference type="InterPro" id="IPR003439">
    <property type="entry name" value="ABC_transporter-like_ATP-bd"/>
</dbReference>
<evidence type="ECO:0000256" key="7">
    <source>
        <dbReference type="ARBA" id="ARBA00022840"/>
    </source>
</evidence>
<dbReference type="GO" id="GO:0005524">
    <property type="term" value="F:ATP binding"/>
    <property type="evidence" value="ECO:0007669"/>
    <property type="project" value="UniProtKB-KW"/>
</dbReference>
<evidence type="ECO:0000256" key="2">
    <source>
        <dbReference type="ARBA" id="ARBA00005417"/>
    </source>
</evidence>
<name>A0AAX3BA05_9SPIR</name>
<proteinExistence type="inferred from homology"/>
<dbReference type="InterPro" id="IPR003593">
    <property type="entry name" value="AAA+_ATPase"/>
</dbReference>
<dbReference type="InterPro" id="IPR027417">
    <property type="entry name" value="P-loop_NTPase"/>
</dbReference>
<dbReference type="CDD" id="cd03257">
    <property type="entry name" value="ABC_NikE_OppD_transporters"/>
    <property type="match status" value="1"/>
</dbReference>
<organism evidence="11 12">
    <name type="scientific">Thermospira aquatica</name>
    <dbReference type="NCBI Taxonomy" id="2828656"/>
    <lineage>
        <taxon>Bacteria</taxon>
        <taxon>Pseudomonadati</taxon>
        <taxon>Spirochaetota</taxon>
        <taxon>Spirochaetia</taxon>
        <taxon>Brevinematales</taxon>
        <taxon>Thermospiraceae</taxon>
        <taxon>Thermospira</taxon>
    </lineage>
</organism>